<dbReference type="GO" id="GO:0016491">
    <property type="term" value="F:oxidoreductase activity"/>
    <property type="evidence" value="ECO:0007669"/>
    <property type="project" value="UniProtKB-KW"/>
</dbReference>
<dbReference type="Gene3D" id="3.30.43.10">
    <property type="entry name" value="Uridine Diphospho-n-acetylenolpyruvylglucosamine Reductase, domain 2"/>
    <property type="match status" value="1"/>
</dbReference>
<dbReference type="PANTHER" id="PTHR42973:SF39">
    <property type="entry name" value="FAD-BINDING PCMH-TYPE DOMAIN-CONTAINING PROTEIN"/>
    <property type="match status" value="1"/>
</dbReference>
<dbReference type="eggNOG" id="COG0277">
    <property type="taxonomic scope" value="Bacteria"/>
</dbReference>
<dbReference type="InterPro" id="IPR016169">
    <property type="entry name" value="FAD-bd_PCMH_sub2"/>
</dbReference>
<evidence type="ECO:0000256" key="4">
    <source>
        <dbReference type="ARBA" id="ARBA00022827"/>
    </source>
</evidence>
<dbReference type="SUPFAM" id="SSF56176">
    <property type="entry name" value="FAD-binding/transporter-associated domain-like"/>
    <property type="match status" value="1"/>
</dbReference>
<evidence type="ECO:0000256" key="1">
    <source>
        <dbReference type="ARBA" id="ARBA00001974"/>
    </source>
</evidence>
<dbReference type="InterPro" id="IPR006094">
    <property type="entry name" value="Oxid_FAD_bind_N"/>
</dbReference>
<evidence type="ECO:0000256" key="2">
    <source>
        <dbReference type="ARBA" id="ARBA00005466"/>
    </source>
</evidence>
<dbReference type="InterPro" id="IPR016166">
    <property type="entry name" value="FAD-bd_PCMH"/>
</dbReference>
<dbReference type="PROSITE" id="PS51387">
    <property type="entry name" value="FAD_PCMH"/>
    <property type="match status" value="1"/>
</dbReference>
<keyword evidence="5" id="KW-0560">Oxidoreductase</keyword>
<name>D3F7G9_CONWI</name>
<comment type="cofactor">
    <cofactor evidence="1">
        <name>FAD</name>
        <dbReference type="ChEBI" id="CHEBI:57692"/>
    </cofactor>
</comment>
<dbReference type="InterPro" id="IPR016167">
    <property type="entry name" value="FAD-bd_PCMH_sub1"/>
</dbReference>
<reference evidence="7 8" key="1">
    <citation type="journal article" date="2010" name="Stand. Genomic Sci.">
        <title>Complete genome sequence of Conexibacter woesei type strain (ID131577).</title>
        <authorList>
            <person name="Pukall R."/>
            <person name="Lapidus A."/>
            <person name="Glavina Del Rio T."/>
            <person name="Copeland A."/>
            <person name="Tice H."/>
            <person name="Cheng J.-F."/>
            <person name="Lucas S."/>
            <person name="Chen F."/>
            <person name="Nolan M."/>
            <person name="Bruce D."/>
            <person name="Goodwin L."/>
            <person name="Pitluck S."/>
            <person name="Mavromatis K."/>
            <person name="Ivanova N."/>
            <person name="Ovchinnikova G."/>
            <person name="Pati A."/>
            <person name="Chen A."/>
            <person name="Palaniappan K."/>
            <person name="Land M."/>
            <person name="Hauser L."/>
            <person name="Chang Y.-J."/>
            <person name="Jeffries C.D."/>
            <person name="Chain P."/>
            <person name="Meincke L."/>
            <person name="Sims D."/>
            <person name="Brettin T."/>
            <person name="Detter J.C."/>
            <person name="Rohde M."/>
            <person name="Goeker M."/>
            <person name="Bristow J."/>
            <person name="Eisen J.A."/>
            <person name="Markowitz V."/>
            <person name="Kyrpides N.C."/>
            <person name="Klenk H.-P."/>
            <person name="Hugenholtz P."/>
        </authorList>
    </citation>
    <scope>NUCLEOTIDE SEQUENCE [LARGE SCALE GENOMIC DNA]</scope>
    <source>
        <strain evidence="8">DSM 14684 / CIP 108061 / JCM 11494 / NBRC 100937 / ID131577</strain>
    </source>
</reference>
<dbReference type="RefSeq" id="WP_012933882.1">
    <property type="nucleotide sequence ID" value="NC_013739.1"/>
</dbReference>
<proteinExistence type="inferred from homology"/>
<dbReference type="Gene3D" id="3.40.462.20">
    <property type="match status" value="1"/>
</dbReference>
<dbReference type="Proteomes" id="UP000008229">
    <property type="component" value="Chromosome"/>
</dbReference>
<dbReference type="Pfam" id="PF08031">
    <property type="entry name" value="BBE"/>
    <property type="match status" value="1"/>
</dbReference>
<evidence type="ECO:0000313" key="7">
    <source>
        <dbReference type="EMBL" id="ADB50831.1"/>
    </source>
</evidence>
<evidence type="ECO:0000256" key="3">
    <source>
        <dbReference type="ARBA" id="ARBA00022630"/>
    </source>
</evidence>
<keyword evidence="3" id="KW-0285">Flavoprotein</keyword>
<dbReference type="PROSITE" id="PS00862">
    <property type="entry name" value="OX2_COVAL_FAD"/>
    <property type="match status" value="1"/>
</dbReference>
<dbReference type="InterPro" id="IPR050416">
    <property type="entry name" value="FAD-linked_Oxidoreductase"/>
</dbReference>
<evidence type="ECO:0000313" key="8">
    <source>
        <dbReference type="Proteomes" id="UP000008229"/>
    </source>
</evidence>
<dbReference type="KEGG" id="cwo:Cwoe_2408"/>
<protein>
    <submittedName>
        <fullName evidence="7">FAD linked oxidase domain protein</fullName>
    </submittedName>
</protein>
<dbReference type="Gene3D" id="3.30.465.10">
    <property type="match status" value="1"/>
</dbReference>
<keyword evidence="4" id="KW-0274">FAD</keyword>
<dbReference type="InterPro" id="IPR006093">
    <property type="entry name" value="Oxy_OxRdtase_FAD_BS"/>
</dbReference>
<accession>D3F7G9</accession>
<sequence>MTTGTATHTTLGDGSVAELAEALRGELIRPGDAAYDEARAIWNGAHDRRPALIVRCAGTADVIRAIEFARSEDLLVAIRGGGHSIPGFSTVDDGIVIDLSPMRGIRVDPAARTARAQPGVTWAELDHETQAFGLAVTGGLVSSTGIAGFTLGGGIGWLMRKHGLTCDNLIAADVVTADGQLVHASAVENEELFWGLRGGGGNFGVVTSFEYRLHPVGPTVLGGAIFYPGDRAEEILRFYREWVGSVPDELTTLVSLATAPPAPFLPEEWHGRRVVVIPALYAGPVQEGERAVRALRELGEPIADLLGPLPYSAQQSLLDALWGPGAHNYFKAGWMRGLDDAAIDTLVQHHESVTSPTTEIHVHHMGGAVARVPAGSTAFGDRSAPFLLNIAASTPTPDGFDAAVAWTQALHRAIEPALTGGTYVNFLSAEGEERVQAAYGADTYTRLAALKEAYDPANVFRLNQNIRPG</sequence>
<dbReference type="SUPFAM" id="SSF55103">
    <property type="entry name" value="FAD-linked oxidases, C-terminal domain"/>
    <property type="match status" value="1"/>
</dbReference>
<dbReference type="InterPro" id="IPR012951">
    <property type="entry name" value="BBE"/>
</dbReference>
<comment type="similarity">
    <text evidence="2">Belongs to the oxygen-dependent FAD-linked oxidoreductase family.</text>
</comment>
<dbReference type="AlphaFoldDB" id="D3F7G9"/>
<dbReference type="EMBL" id="CP001854">
    <property type="protein sequence ID" value="ADB50831.1"/>
    <property type="molecule type" value="Genomic_DNA"/>
</dbReference>
<feature type="domain" description="FAD-binding PCMH-type" evidence="6">
    <location>
        <begin position="46"/>
        <end position="216"/>
    </location>
</feature>
<organism evidence="7 8">
    <name type="scientific">Conexibacter woesei (strain DSM 14684 / CCUG 47730 / CIP 108061 / JCM 11494 / NBRC 100937 / ID131577)</name>
    <dbReference type="NCBI Taxonomy" id="469383"/>
    <lineage>
        <taxon>Bacteria</taxon>
        <taxon>Bacillati</taxon>
        <taxon>Actinomycetota</taxon>
        <taxon>Thermoleophilia</taxon>
        <taxon>Solirubrobacterales</taxon>
        <taxon>Conexibacteraceae</taxon>
        <taxon>Conexibacter</taxon>
    </lineage>
</organism>
<evidence type="ECO:0000256" key="5">
    <source>
        <dbReference type="ARBA" id="ARBA00023002"/>
    </source>
</evidence>
<keyword evidence="8" id="KW-1185">Reference proteome</keyword>
<dbReference type="OrthoDB" id="9775082at2"/>
<reference evidence="8" key="2">
    <citation type="submission" date="2010-01" db="EMBL/GenBank/DDBJ databases">
        <title>The complete genome of Conexibacter woesei DSM 14684.</title>
        <authorList>
            <consortium name="US DOE Joint Genome Institute (JGI-PGF)"/>
            <person name="Lucas S."/>
            <person name="Copeland A."/>
            <person name="Lapidus A."/>
            <person name="Glavina del Rio T."/>
            <person name="Dalin E."/>
            <person name="Tice H."/>
            <person name="Bruce D."/>
            <person name="Goodwin L."/>
            <person name="Pitluck S."/>
            <person name="Kyrpides N."/>
            <person name="Mavromatis K."/>
            <person name="Ivanova N."/>
            <person name="Mikhailova N."/>
            <person name="Chertkov O."/>
            <person name="Brettin T."/>
            <person name="Detter J.C."/>
            <person name="Han C."/>
            <person name="Larimer F."/>
            <person name="Land M."/>
            <person name="Hauser L."/>
            <person name="Markowitz V."/>
            <person name="Cheng J.-F."/>
            <person name="Hugenholtz P."/>
            <person name="Woyke T."/>
            <person name="Wu D."/>
            <person name="Pukall R."/>
            <person name="Steenblock K."/>
            <person name="Schneider S."/>
            <person name="Klenk H.-P."/>
            <person name="Eisen J.A."/>
        </authorList>
    </citation>
    <scope>NUCLEOTIDE SEQUENCE [LARGE SCALE GENOMIC DNA]</scope>
    <source>
        <strain evidence="8">DSM 14684 / CIP 108061 / JCM 11494 / NBRC 100937 / ID131577</strain>
    </source>
</reference>
<dbReference type="STRING" id="469383.Cwoe_2408"/>
<dbReference type="Pfam" id="PF01565">
    <property type="entry name" value="FAD_binding_4"/>
    <property type="match status" value="1"/>
</dbReference>
<dbReference type="InterPro" id="IPR036318">
    <property type="entry name" value="FAD-bd_PCMH-like_sf"/>
</dbReference>
<dbReference type="HOGENOM" id="CLU_018354_10_0_11"/>
<gene>
    <name evidence="7" type="ordered locus">Cwoe_2408</name>
</gene>
<dbReference type="InterPro" id="IPR016164">
    <property type="entry name" value="FAD-linked_Oxase-like_C"/>
</dbReference>
<dbReference type="PANTHER" id="PTHR42973">
    <property type="entry name" value="BINDING OXIDOREDUCTASE, PUTATIVE (AFU_ORTHOLOGUE AFUA_1G17690)-RELATED"/>
    <property type="match status" value="1"/>
</dbReference>
<evidence type="ECO:0000259" key="6">
    <source>
        <dbReference type="PROSITE" id="PS51387"/>
    </source>
</evidence>
<dbReference type="GO" id="GO:0071949">
    <property type="term" value="F:FAD binding"/>
    <property type="evidence" value="ECO:0007669"/>
    <property type="project" value="InterPro"/>
</dbReference>